<proteinExistence type="predicted"/>
<comment type="caution">
    <text evidence="1">The sequence shown here is derived from an EMBL/GenBank/DDBJ whole genome shotgun (WGS) entry which is preliminary data.</text>
</comment>
<protein>
    <recommendedName>
        <fullName evidence="3">DUF5666 domain-containing protein</fullName>
    </recommendedName>
</protein>
<evidence type="ECO:0000313" key="1">
    <source>
        <dbReference type="EMBL" id="OGG72742.1"/>
    </source>
</evidence>
<dbReference type="Proteomes" id="UP000177306">
    <property type="component" value="Unassembled WGS sequence"/>
</dbReference>
<name>A0A1F6EHE8_9BACT</name>
<organism evidence="1 2">
    <name type="scientific">Candidatus Kaiserbacteria bacterium RIFCSPLOWO2_01_FULL_53_17</name>
    <dbReference type="NCBI Taxonomy" id="1798511"/>
    <lineage>
        <taxon>Bacteria</taxon>
        <taxon>Candidatus Kaiseribacteriota</taxon>
    </lineage>
</organism>
<dbReference type="EMBL" id="MFLY01000034">
    <property type="protein sequence ID" value="OGG72742.1"/>
    <property type="molecule type" value="Genomic_DNA"/>
</dbReference>
<accession>A0A1F6EHE8</accession>
<dbReference type="AlphaFoldDB" id="A0A1F6EHE8"/>
<sequence>MTRILWALGAVLFIVAIALATVNMYARWQQDQYFGEVVRMTNGDIVIRDARVGERVIHVNETTAIIQGRKTAGPLEAGDQLIVFGEARDGRIEASLIRVIDEGPASGRRP</sequence>
<evidence type="ECO:0000313" key="2">
    <source>
        <dbReference type="Proteomes" id="UP000177306"/>
    </source>
</evidence>
<gene>
    <name evidence="1" type="ORF">A3A38_03720</name>
</gene>
<reference evidence="1 2" key="1">
    <citation type="journal article" date="2016" name="Nat. Commun.">
        <title>Thousands of microbial genomes shed light on interconnected biogeochemical processes in an aquifer system.</title>
        <authorList>
            <person name="Anantharaman K."/>
            <person name="Brown C.T."/>
            <person name="Hug L.A."/>
            <person name="Sharon I."/>
            <person name="Castelle C.J."/>
            <person name="Probst A.J."/>
            <person name="Thomas B.C."/>
            <person name="Singh A."/>
            <person name="Wilkins M.J."/>
            <person name="Karaoz U."/>
            <person name="Brodie E.L."/>
            <person name="Williams K.H."/>
            <person name="Hubbard S.S."/>
            <person name="Banfield J.F."/>
        </authorList>
    </citation>
    <scope>NUCLEOTIDE SEQUENCE [LARGE SCALE GENOMIC DNA]</scope>
</reference>
<evidence type="ECO:0008006" key="3">
    <source>
        <dbReference type="Google" id="ProtNLM"/>
    </source>
</evidence>